<accession>A0A6N2KB85</accession>
<dbReference type="EMBL" id="CAADRP010000113">
    <property type="protein sequence ID" value="VFU23245.1"/>
    <property type="molecule type" value="Genomic_DNA"/>
</dbReference>
<sequence length="80" mass="9155">MESTLIIRIKGGLYRENDRSNIMFLRDGRKTTIITRSRNAVDGGINYHFAIKLLHSSDKPAALQPRRSARMVVPNPKYLN</sequence>
<reference evidence="1" key="1">
    <citation type="submission" date="2019-03" db="EMBL/GenBank/DDBJ databases">
        <authorList>
            <person name="Mank J."/>
            <person name="Almeida P."/>
        </authorList>
    </citation>
    <scope>NUCLEOTIDE SEQUENCE</scope>
    <source>
        <strain evidence="1">78183</strain>
    </source>
</reference>
<gene>
    <name evidence="1" type="ORF">SVIM_LOCUS32932</name>
</gene>
<protein>
    <submittedName>
        <fullName evidence="1">Uncharacterized protein</fullName>
    </submittedName>
</protein>
<evidence type="ECO:0000313" key="1">
    <source>
        <dbReference type="EMBL" id="VFU23245.1"/>
    </source>
</evidence>
<dbReference type="AlphaFoldDB" id="A0A6N2KB85"/>
<proteinExistence type="predicted"/>
<organism evidence="1">
    <name type="scientific">Salix viminalis</name>
    <name type="common">Common osier</name>
    <name type="synonym">Basket willow</name>
    <dbReference type="NCBI Taxonomy" id="40686"/>
    <lineage>
        <taxon>Eukaryota</taxon>
        <taxon>Viridiplantae</taxon>
        <taxon>Streptophyta</taxon>
        <taxon>Embryophyta</taxon>
        <taxon>Tracheophyta</taxon>
        <taxon>Spermatophyta</taxon>
        <taxon>Magnoliopsida</taxon>
        <taxon>eudicotyledons</taxon>
        <taxon>Gunneridae</taxon>
        <taxon>Pentapetalae</taxon>
        <taxon>rosids</taxon>
        <taxon>fabids</taxon>
        <taxon>Malpighiales</taxon>
        <taxon>Salicaceae</taxon>
        <taxon>Saliceae</taxon>
        <taxon>Salix</taxon>
    </lineage>
</organism>
<name>A0A6N2KB85_SALVM</name>